<name>A0A3S9PZ89_9ACTO</name>
<sequence length="119" mass="12827">MEPGTIVSVLVDITTVTGDERIGIHDTEFGSGAFNFEGDFRTMSGPLSAGRFTLKRRILTDGFRVRTGLSGRAVSVTMSGLSVTEGRMVLAGIVHGDQYDARWLGARHNSPSVGYPQPR</sequence>
<gene>
    <name evidence="1" type="ORF">EJ997_10355</name>
</gene>
<accession>A0A3S9PZ89</accession>
<proteinExistence type="predicted"/>
<protein>
    <submittedName>
        <fullName evidence="1">Uncharacterized protein</fullName>
    </submittedName>
</protein>
<organism evidence="1 2">
    <name type="scientific">Flaviflexus ciconiae</name>
    <dbReference type="NCBI Taxonomy" id="2496867"/>
    <lineage>
        <taxon>Bacteria</taxon>
        <taxon>Bacillati</taxon>
        <taxon>Actinomycetota</taxon>
        <taxon>Actinomycetes</taxon>
        <taxon>Actinomycetales</taxon>
        <taxon>Actinomycetaceae</taxon>
        <taxon>Flaviflexus</taxon>
    </lineage>
</organism>
<dbReference type="KEGG" id="flh:EJ997_10355"/>
<keyword evidence="2" id="KW-1185">Reference proteome</keyword>
<evidence type="ECO:0000313" key="2">
    <source>
        <dbReference type="Proteomes" id="UP000280344"/>
    </source>
</evidence>
<dbReference type="EMBL" id="CP034593">
    <property type="protein sequence ID" value="AZQ77685.1"/>
    <property type="molecule type" value="Genomic_DNA"/>
</dbReference>
<reference evidence="1 2" key="1">
    <citation type="submission" date="2018-12" db="EMBL/GenBank/DDBJ databases">
        <title>Complete genome sequence of Flaviflexus sp. H23T48.</title>
        <authorList>
            <person name="Bae J.-W."/>
            <person name="Lee J.-Y."/>
        </authorList>
    </citation>
    <scope>NUCLEOTIDE SEQUENCE [LARGE SCALE GENOMIC DNA]</scope>
    <source>
        <strain evidence="1 2">H23T48</strain>
    </source>
</reference>
<dbReference type="AlphaFoldDB" id="A0A3S9PZ89"/>
<dbReference type="Proteomes" id="UP000280344">
    <property type="component" value="Chromosome"/>
</dbReference>
<dbReference type="RefSeq" id="WP_126704488.1">
    <property type="nucleotide sequence ID" value="NZ_CP034593.1"/>
</dbReference>
<evidence type="ECO:0000313" key="1">
    <source>
        <dbReference type="EMBL" id="AZQ77685.1"/>
    </source>
</evidence>